<feature type="compositionally biased region" description="Basic residues" evidence="1">
    <location>
        <begin position="203"/>
        <end position="216"/>
    </location>
</feature>
<feature type="compositionally biased region" description="Basic and acidic residues" evidence="1">
    <location>
        <begin position="217"/>
        <end position="227"/>
    </location>
</feature>
<name>A0A0K8SB41_LYGHE</name>
<reference evidence="3" key="1">
    <citation type="submission" date="2014-09" db="EMBL/GenBank/DDBJ databases">
        <authorList>
            <person name="Magalhaes I.L.F."/>
            <person name="Oliveira U."/>
            <person name="Santos F.R."/>
            <person name="Vidigal T.H.D.A."/>
            <person name="Brescovit A.D."/>
            <person name="Santos A.J."/>
        </authorList>
    </citation>
    <scope>NUCLEOTIDE SEQUENCE</scope>
</reference>
<accession>A0A0K8SB41</accession>
<dbReference type="InterPro" id="IPR055469">
    <property type="entry name" value="DUF7041"/>
</dbReference>
<organism evidence="3">
    <name type="scientific">Lygus hesperus</name>
    <name type="common">Western plant bug</name>
    <dbReference type="NCBI Taxonomy" id="30085"/>
    <lineage>
        <taxon>Eukaryota</taxon>
        <taxon>Metazoa</taxon>
        <taxon>Ecdysozoa</taxon>
        <taxon>Arthropoda</taxon>
        <taxon>Hexapoda</taxon>
        <taxon>Insecta</taxon>
        <taxon>Pterygota</taxon>
        <taxon>Neoptera</taxon>
        <taxon>Paraneoptera</taxon>
        <taxon>Hemiptera</taxon>
        <taxon>Heteroptera</taxon>
        <taxon>Panheteroptera</taxon>
        <taxon>Cimicomorpha</taxon>
        <taxon>Miridae</taxon>
        <taxon>Mirini</taxon>
        <taxon>Lygus</taxon>
    </lineage>
</organism>
<evidence type="ECO:0000313" key="3">
    <source>
        <dbReference type="EMBL" id="JAG49985.1"/>
    </source>
</evidence>
<evidence type="ECO:0000259" key="2">
    <source>
        <dbReference type="Pfam" id="PF23055"/>
    </source>
</evidence>
<feature type="region of interest" description="Disordered" evidence="1">
    <location>
        <begin position="189"/>
        <end position="231"/>
    </location>
</feature>
<proteinExistence type="predicted"/>
<dbReference type="PANTHER" id="PTHR33327">
    <property type="entry name" value="ENDONUCLEASE"/>
    <property type="match status" value="1"/>
</dbReference>
<dbReference type="Pfam" id="PF23055">
    <property type="entry name" value="DUF7041"/>
    <property type="match status" value="1"/>
</dbReference>
<evidence type="ECO:0000256" key="1">
    <source>
        <dbReference type="SAM" id="MobiDB-lite"/>
    </source>
</evidence>
<dbReference type="AlphaFoldDB" id="A0A0K8SB41"/>
<dbReference type="PANTHER" id="PTHR33327:SF3">
    <property type="entry name" value="RNA-DIRECTED DNA POLYMERASE"/>
    <property type="match status" value="1"/>
</dbReference>
<protein>
    <recommendedName>
        <fullName evidence="2">DUF7041 domain-containing protein</fullName>
    </recommendedName>
</protein>
<feature type="domain" description="DUF7041" evidence="2">
    <location>
        <begin position="17"/>
        <end position="98"/>
    </location>
</feature>
<sequence length="263" mass="30044">MTQDNPAVEVLSSTTRLPPFLSSDTKLWFLQAEAIFTTERITSQTTKFNRVIAVLPPETLRQVADLLATPGTDPYDAIKERIHSTYTRSESKSLQLLLDNPPIGDQRPSQLLNEMRYIAGSDIPSSLLCKLWINRLPQSCRSILAASAETDPSKLAAIADRIMETADTIATNSVQHQISELSAQIQQLSAANSRPQRTDERRRSRTRSPPRRQLRQRSRDRNYERSRSQSRSRSRSRSVCWYHDRWGNNAVKCEKPCNYRSEN</sequence>
<dbReference type="EMBL" id="GBRD01015841">
    <property type="protein sequence ID" value="JAG49985.1"/>
    <property type="molecule type" value="Transcribed_RNA"/>
</dbReference>